<proteinExistence type="predicted"/>
<sequence length="169" mass="18856">MGQYFICVFLAEDGKFIRAFVSPHNYNSGAKLTEHSYNGNPFMDAVEFMLSPQGMFYKSRVVWAGDYADEESSGDNMYTMANQAEDKMVFTNKNTRCKFIVNHTKKLFINKDTLGDIHPLAVLTAEGNGRGGGDYHGSDEDVCGTWARDVISVESSDNGYTEFIHGFGK</sequence>
<organism evidence="1">
    <name type="scientific">viral metagenome</name>
    <dbReference type="NCBI Taxonomy" id="1070528"/>
    <lineage>
        <taxon>unclassified sequences</taxon>
        <taxon>metagenomes</taxon>
        <taxon>organismal metagenomes</taxon>
    </lineage>
</organism>
<reference evidence="1" key="1">
    <citation type="journal article" date="2020" name="Nature">
        <title>Giant virus diversity and host interactions through global metagenomics.</title>
        <authorList>
            <person name="Schulz F."/>
            <person name="Roux S."/>
            <person name="Paez-Espino D."/>
            <person name="Jungbluth S."/>
            <person name="Walsh D.A."/>
            <person name="Denef V.J."/>
            <person name="McMahon K.D."/>
            <person name="Konstantinidis K.T."/>
            <person name="Eloe-Fadrosh E.A."/>
            <person name="Kyrpides N.C."/>
            <person name="Woyke T."/>
        </authorList>
    </citation>
    <scope>NUCLEOTIDE SEQUENCE</scope>
    <source>
        <strain evidence="1">GVMAG-S-1101161-73</strain>
    </source>
</reference>
<dbReference type="EMBL" id="MN740735">
    <property type="protein sequence ID" value="QHS81375.1"/>
    <property type="molecule type" value="Genomic_DNA"/>
</dbReference>
<protein>
    <submittedName>
        <fullName evidence="1">Uncharacterized protein</fullName>
    </submittedName>
</protein>
<accession>A0A6C0APX0</accession>
<dbReference type="AlphaFoldDB" id="A0A6C0APX0"/>
<evidence type="ECO:0000313" key="1">
    <source>
        <dbReference type="EMBL" id="QHS81375.1"/>
    </source>
</evidence>
<name>A0A6C0APX0_9ZZZZ</name>